<dbReference type="AlphaFoldDB" id="A0A1A6H6C7"/>
<keyword evidence="1" id="KW-0472">Membrane</keyword>
<dbReference type="Proteomes" id="UP000092124">
    <property type="component" value="Unassembled WGS sequence"/>
</dbReference>
<keyword evidence="1" id="KW-0812">Transmembrane</keyword>
<keyword evidence="3" id="KW-1185">Reference proteome</keyword>
<proteinExistence type="predicted"/>
<gene>
    <name evidence="2" type="ORF">A6R68_15303</name>
</gene>
<keyword evidence="1" id="KW-1133">Transmembrane helix</keyword>
<organism evidence="2 3">
    <name type="scientific">Neotoma lepida</name>
    <name type="common">Desert woodrat</name>
    <dbReference type="NCBI Taxonomy" id="56216"/>
    <lineage>
        <taxon>Eukaryota</taxon>
        <taxon>Metazoa</taxon>
        <taxon>Chordata</taxon>
        <taxon>Craniata</taxon>
        <taxon>Vertebrata</taxon>
        <taxon>Euteleostomi</taxon>
        <taxon>Mammalia</taxon>
        <taxon>Eutheria</taxon>
        <taxon>Euarchontoglires</taxon>
        <taxon>Glires</taxon>
        <taxon>Rodentia</taxon>
        <taxon>Myomorpha</taxon>
        <taxon>Muroidea</taxon>
        <taxon>Cricetidae</taxon>
        <taxon>Neotominae</taxon>
        <taxon>Neotoma</taxon>
    </lineage>
</organism>
<evidence type="ECO:0000313" key="3">
    <source>
        <dbReference type="Proteomes" id="UP000092124"/>
    </source>
</evidence>
<evidence type="ECO:0000256" key="1">
    <source>
        <dbReference type="SAM" id="Phobius"/>
    </source>
</evidence>
<name>A0A1A6H6C7_NEOLE</name>
<evidence type="ECO:0000313" key="2">
    <source>
        <dbReference type="EMBL" id="OBS74158.1"/>
    </source>
</evidence>
<feature type="non-terminal residue" evidence="2">
    <location>
        <position position="1"/>
    </location>
</feature>
<sequence length="88" mass="9863">IMSAPSYLTHPFFSIITTITTTIITIIIIIIFIIIITEDGILDHQQLGQTGHLGHLSDDPEEALHTVVDNVIINSKLFEFSKNQKSLY</sequence>
<comment type="caution">
    <text evidence="2">The sequence shown here is derived from an EMBL/GenBank/DDBJ whole genome shotgun (WGS) entry which is preliminary data.</text>
</comment>
<protein>
    <submittedName>
        <fullName evidence="2">Uncharacterized protein</fullName>
    </submittedName>
</protein>
<accession>A0A1A6H6C7</accession>
<dbReference type="EMBL" id="LZPO01044473">
    <property type="protein sequence ID" value="OBS74158.1"/>
    <property type="molecule type" value="Genomic_DNA"/>
</dbReference>
<reference evidence="2 3" key="1">
    <citation type="submission" date="2016-06" db="EMBL/GenBank/DDBJ databases">
        <title>The Draft Genome Sequence and Annotation of the Desert Woodrat Neotoma lepida.</title>
        <authorList>
            <person name="Campbell M."/>
            <person name="Oakeson K.F."/>
            <person name="Yandell M."/>
            <person name="Halpert J.R."/>
            <person name="Dearing D."/>
        </authorList>
    </citation>
    <scope>NUCLEOTIDE SEQUENCE [LARGE SCALE GENOMIC DNA]</scope>
    <source>
        <strain evidence="2">417</strain>
        <tissue evidence="2">Liver</tissue>
    </source>
</reference>
<feature type="transmembrane region" description="Helical" evidence="1">
    <location>
        <begin position="12"/>
        <end position="36"/>
    </location>
</feature>